<accession>A0ABQ8AZM8</accession>
<evidence type="ECO:0000313" key="3">
    <source>
        <dbReference type="Proteomes" id="UP000824890"/>
    </source>
</evidence>
<name>A0ABQ8AZM8_BRANA</name>
<dbReference type="EMBL" id="JAGKQM010000012">
    <property type="protein sequence ID" value="KAH0897977.1"/>
    <property type="molecule type" value="Genomic_DNA"/>
</dbReference>
<feature type="transmembrane region" description="Helical" evidence="1">
    <location>
        <begin position="21"/>
        <end position="45"/>
    </location>
</feature>
<dbReference type="Proteomes" id="UP000824890">
    <property type="component" value="Unassembled WGS sequence"/>
</dbReference>
<reference evidence="2 3" key="1">
    <citation type="submission" date="2021-05" db="EMBL/GenBank/DDBJ databases">
        <title>Genome Assembly of Synthetic Allotetraploid Brassica napus Reveals Homoeologous Exchanges between Subgenomes.</title>
        <authorList>
            <person name="Davis J.T."/>
        </authorList>
    </citation>
    <scope>NUCLEOTIDE SEQUENCE [LARGE SCALE GENOMIC DNA]</scope>
    <source>
        <strain evidence="3">cv. Da-Ae</strain>
        <tissue evidence="2">Seedling</tissue>
    </source>
</reference>
<organism evidence="2 3">
    <name type="scientific">Brassica napus</name>
    <name type="common">Rape</name>
    <dbReference type="NCBI Taxonomy" id="3708"/>
    <lineage>
        <taxon>Eukaryota</taxon>
        <taxon>Viridiplantae</taxon>
        <taxon>Streptophyta</taxon>
        <taxon>Embryophyta</taxon>
        <taxon>Tracheophyta</taxon>
        <taxon>Spermatophyta</taxon>
        <taxon>Magnoliopsida</taxon>
        <taxon>eudicotyledons</taxon>
        <taxon>Gunneridae</taxon>
        <taxon>Pentapetalae</taxon>
        <taxon>rosids</taxon>
        <taxon>malvids</taxon>
        <taxon>Brassicales</taxon>
        <taxon>Brassicaceae</taxon>
        <taxon>Brassiceae</taxon>
        <taxon>Brassica</taxon>
    </lineage>
</organism>
<comment type="caution">
    <text evidence="2">The sequence shown here is derived from an EMBL/GenBank/DDBJ whole genome shotgun (WGS) entry which is preliminary data.</text>
</comment>
<evidence type="ECO:0000313" key="2">
    <source>
        <dbReference type="EMBL" id="KAH0897977.1"/>
    </source>
</evidence>
<sequence>MRHIIPLISILQHVSSKAREFLLFFFFFQFIFFLLFSLVFLARGLAGFSDYLLGLSIYLLVHTLIYAVRLCLQLGVPSSTDRCCHLPSSLTVFSCNIQGQAINKCFGTIKICTIEISYGLSNPTDAFRYVVFLCSCCQLESRMLLKHSGGASSEVLRT</sequence>
<keyword evidence="3" id="KW-1185">Reference proteome</keyword>
<evidence type="ECO:0000256" key="1">
    <source>
        <dbReference type="SAM" id="Phobius"/>
    </source>
</evidence>
<keyword evidence="1" id="KW-0812">Transmembrane</keyword>
<keyword evidence="1" id="KW-0472">Membrane</keyword>
<protein>
    <submittedName>
        <fullName evidence="2">Uncharacterized protein</fullName>
    </submittedName>
</protein>
<gene>
    <name evidence="2" type="ORF">HID58_047545</name>
</gene>
<keyword evidence="1" id="KW-1133">Transmembrane helix</keyword>
<proteinExistence type="predicted"/>
<feature type="transmembrane region" description="Helical" evidence="1">
    <location>
        <begin position="51"/>
        <end position="72"/>
    </location>
</feature>